<keyword evidence="2" id="KW-1185">Reference proteome</keyword>
<accession>A0ABT1LU15</accession>
<comment type="caution">
    <text evidence="1">The sequence shown here is derived from an EMBL/GenBank/DDBJ whole genome shotgun (WGS) entry which is preliminary data.</text>
</comment>
<sequence length="94" mass="10383">MGLPSFFTLRRTPAAAESSAVAVAAEREPLTPAQLADLERAWIELRQAAKEAGLSLQACTRDGSRWQDDPQSVRAMAETIRHTQKYTAEGIQER</sequence>
<proteinExistence type="predicted"/>
<organism evidence="1 2">
    <name type="scientific">Pseudarthrobacter humi</name>
    <dbReference type="NCBI Taxonomy" id="2952523"/>
    <lineage>
        <taxon>Bacteria</taxon>
        <taxon>Bacillati</taxon>
        <taxon>Actinomycetota</taxon>
        <taxon>Actinomycetes</taxon>
        <taxon>Micrococcales</taxon>
        <taxon>Micrococcaceae</taxon>
        <taxon>Pseudarthrobacter</taxon>
    </lineage>
</organism>
<evidence type="ECO:0000313" key="2">
    <source>
        <dbReference type="Proteomes" id="UP001524318"/>
    </source>
</evidence>
<evidence type="ECO:0000313" key="1">
    <source>
        <dbReference type="EMBL" id="MCP9001927.1"/>
    </source>
</evidence>
<gene>
    <name evidence="1" type="ORF">NFC73_19660</name>
</gene>
<protein>
    <submittedName>
        <fullName evidence="1">Uncharacterized protein</fullName>
    </submittedName>
</protein>
<dbReference type="RefSeq" id="WP_254753011.1">
    <property type="nucleotide sequence ID" value="NZ_JANCLV010000022.1"/>
</dbReference>
<reference evidence="1 2" key="1">
    <citation type="submission" date="2022-06" db="EMBL/GenBank/DDBJ databases">
        <title>Pseudarthrobacter sp. strain RMG13 Genome sequencing and assembly.</title>
        <authorList>
            <person name="Kim I."/>
        </authorList>
    </citation>
    <scope>NUCLEOTIDE SEQUENCE [LARGE SCALE GENOMIC DNA]</scope>
    <source>
        <strain evidence="1 2">RMG13</strain>
    </source>
</reference>
<dbReference type="Proteomes" id="UP001524318">
    <property type="component" value="Unassembled WGS sequence"/>
</dbReference>
<name>A0ABT1LU15_9MICC</name>
<dbReference type="EMBL" id="JANCLV010000022">
    <property type="protein sequence ID" value="MCP9001927.1"/>
    <property type="molecule type" value="Genomic_DNA"/>
</dbReference>